<dbReference type="InterPro" id="IPR052179">
    <property type="entry name" value="DD-CPase-like"/>
</dbReference>
<accession>A0AA45KGG2</accession>
<gene>
    <name evidence="2" type="ORF">JW886_05020</name>
</gene>
<sequence>MKKRILLSLSLLVLLIAAVIAAILFSSSSSTKKETAQSAHERTAQTNKNAALLKDLPDAKRSDWELVLVSRDSPQPEMNPDLATVGNIQVDQRIVQSTEQFLAAAQKISPAEHLISGYRSVAYQNTLYEGYIKDEMEGHGTVNTDGSTISREQAIKNVQTYSQPPESSEHNTGLAIDMSDIDSLNESTVAQQVAELAPDYGFVLRFPKDKKSTTGVDYEDWHFRYVGVENAKYMTTHHLTLEEYRSLLPD</sequence>
<evidence type="ECO:0000313" key="2">
    <source>
        <dbReference type="EMBL" id="QSE75846.1"/>
    </source>
</evidence>
<keyword evidence="2" id="KW-0645">Protease</keyword>
<keyword evidence="2" id="KW-0378">Hydrolase</keyword>
<feature type="domain" description="D-alanyl-D-alanine carboxypeptidase-like core" evidence="1">
    <location>
        <begin position="88"/>
        <end position="227"/>
    </location>
</feature>
<dbReference type="Gene3D" id="3.30.1380.10">
    <property type="match status" value="1"/>
</dbReference>
<reference evidence="2 3" key="1">
    <citation type="submission" date="2021-02" db="EMBL/GenBank/DDBJ databases">
        <title>Complete genome sequence of Lactococcus lactis strain K_LL004.</title>
        <authorList>
            <person name="Kim H.B."/>
        </authorList>
    </citation>
    <scope>NUCLEOTIDE SEQUENCE [LARGE SCALE GENOMIC DNA]</scope>
    <source>
        <strain evidence="2 3">K_LL004</strain>
    </source>
</reference>
<dbReference type="CDD" id="cd14852">
    <property type="entry name" value="LD-carboxypeptidase"/>
    <property type="match status" value="1"/>
</dbReference>
<name>A0AA45KGG2_9LACT</name>
<dbReference type="SUPFAM" id="SSF55166">
    <property type="entry name" value="Hedgehog/DD-peptidase"/>
    <property type="match status" value="1"/>
</dbReference>
<dbReference type="InterPro" id="IPR003709">
    <property type="entry name" value="VanY-like_core_dom"/>
</dbReference>
<organism evidence="2 3">
    <name type="scientific">Lactococcus taiwanensis</name>
    <dbReference type="NCBI Taxonomy" id="1151742"/>
    <lineage>
        <taxon>Bacteria</taxon>
        <taxon>Bacillati</taxon>
        <taxon>Bacillota</taxon>
        <taxon>Bacilli</taxon>
        <taxon>Lactobacillales</taxon>
        <taxon>Streptococcaceae</taxon>
        <taxon>Lactococcus</taxon>
    </lineage>
</organism>
<evidence type="ECO:0000259" key="1">
    <source>
        <dbReference type="Pfam" id="PF02557"/>
    </source>
</evidence>
<dbReference type="Proteomes" id="UP000663608">
    <property type="component" value="Chromosome"/>
</dbReference>
<keyword evidence="3" id="KW-1185">Reference proteome</keyword>
<dbReference type="PANTHER" id="PTHR34385">
    <property type="entry name" value="D-ALANYL-D-ALANINE CARBOXYPEPTIDASE"/>
    <property type="match status" value="1"/>
</dbReference>
<dbReference type="InterPro" id="IPR058193">
    <property type="entry name" value="VanY/YodJ_core_dom"/>
</dbReference>
<protein>
    <submittedName>
        <fullName evidence="2">D-alanyl-D-alanine carboxypeptidase family protein</fullName>
    </submittedName>
</protein>
<dbReference type="GO" id="GO:0004180">
    <property type="term" value="F:carboxypeptidase activity"/>
    <property type="evidence" value="ECO:0007669"/>
    <property type="project" value="UniProtKB-KW"/>
</dbReference>
<proteinExistence type="predicted"/>
<keyword evidence="2" id="KW-0121">Carboxypeptidase</keyword>
<dbReference type="Pfam" id="PF02557">
    <property type="entry name" value="VanY"/>
    <property type="match status" value="1"/>
</dbReference>
<dbReference type="InterPro" id="IPR009045">
    <property type="entry name" value="Zn_M74/Hedgehog-like"/>
</dbReference>
<evidence type="ECO:0000313" key="3">
    <source>
        <dbReference type="Proteomes" id="UP000663608"/>
    </source>
</evidence>
<dbReference type="AlphaFoldDB" id="A0AA45KGG2"/>
<dbReference type="EMBL" id="CP070872">
    <property type="protein sequence ID" value="QSE75846.1"/>
    <property type="molecule type" value="Genomic_DNA"/>
</dbReference>
<dbReference type="KEGG" id="lti:JW886_05020"/>
<dbReference type="PANTHER" id="PTHR34385:SF1">
    <property type="entry name" value="PEPTIDOGLYCAN L-ALANYL-D-GLUTAMATE ENDOPEPTIDASE CWLK"/>
    <property type="match status" value="1"/>
</dbReference>
<dbReference type="GO" id="GO:0006508">
    <property type="term" value="P:proteolysis"/>
    <property type="evidence" value="ECO:0007669"/>
    <property type="project" value="InterPro"/>
</dbReference>